<comment type="caution">
    <text evidence="2">The sequence shown here is derived from an EMBL/GenBank/DDBJ whole genome shotgun (WGS) entry which is preliminary data.</text>
</comment>
<evidence type="ECO:0000256" key="1">
    <source>
        <dbReference type="RuleBase" id="RU003860"/>
    </source>
</evidence>
<evidence type="ECO:0000313" key="3">
    <source>
        <dbReference type="Proteomes" id="UP001375743"/>
    </source>
</evidence>
<proteinExistence type="inferred from homology"/>
<dbReference type="RefSeq" id="WP_418159240.1">
    <property type="nucleotide sequence ID" value="NZ_JBBLZC010000008.1"/>
</dbReference>
<dbReference type="EMBL" id="JBBLZC010000008">
    <property type="protein sequence ID" value="MEK0083388.1"/>
    <property type="molecule type" value="Genomic_DNA"/>
</dbReference>
<gene>
    <name evidence="2" type="ORF">U1T56_09515</name>
</gene>
<keyword evidence="3" id="KW-1185">Reference proteome</keyword>
<dbReference type="PIRSF" id="PIRSF003113">
    <property type="entry name" value="BolA"/>
    <property type="match status" value="1"/>
</dbReference>
<dbReference type="PANTHER" id="PTHR46230:SF7">
    <property type="entry name" value="BOLA-LIKE PROTEIN 1"/>
    <property type="match status" value="1"/>
</dbReference>
<dbReference type="InterPro" id="IPR002634">
    <property type="entry name" value="BolA"/>
</dbReference>
<sequence>MLIAMQLRTSLERALAPEHLEIVDESVRHHGHAGWRPEGETHFRVLVVSAVFAGRSRLERQRMVHAAAAGLLRERIHALSIRALTPEEAASAASG</sequence>
<dbReference type="Gene3D" id="3.30.300.90">
    <property type="entry name" value="BolA-like"/>
    <property type="match status" value="1"/>
</dbReference>
<reference evidence="2 3" key="1">
    <citation type="submission" date="2024-01" db="EMBL/GenBank/DDBJ databases">
        <title>Multi-omics insights into the function and evolution of sodium benzoate biodegradation pathways in Benzoatithermus flavus gen. nov., sp. nov. from hot spring.</title>
        <authorList>
            <person name="Hu C.-J."/>
            <person name="Li W.-J."/>
        </authorList>
    </citation>
    <scope>NUCLEOTIDE SEQUENCE [LARGE SCALE GENOMIC DNA]</scope>
    <source>
        <strain evidence="2 3">SYSU G07066</strain>
    </source>
</reference>
<organism evidence="2 3">
    <name type="scientific">Benzoatithermus flavus</name>
    <dbReference type="NCBI Taxonomy" id="3108223"/>
    <lineage>
        <taxon>Bacteria</taxon>
        <taxon>Pseudomonadati</taxon>
        <taxon>Pseudomonadota</taxon>
        <taxon>Alphaproteobacteria</taxon>
        <taxon>Geminicoccales</taxon>
        <taxon>Geminicoccaceae</taxon>
        <taxon>Benzoatithermus</taxon>
    </lineage>
</organism>
<dbReference type="Proteomes" id="UP001375743">
    <property type="component" value="Unassembled WGS sequence"/>
</dbReference>
<dbReference type="InterPro" id="IPR036065">
    <property type="entry name" value="BolA-like_sf"/>
</dbReference>
<name>A0ABU8XSJ7_9PROT</name>
<dbReference type="Pfam" id="PF01722">
    <property type="entry name" value="BolA"/>
    <property type="match status" value="1"/>
</dbReference>
<dbReference type="SUPFAM" id="SSF82657">
    <property type="entry name" value="BolA-like"/>
    <property type="match status" value="1"/>
</dbReference>
<evidence type="ECO:0000313" key="2">
    <source>
        <dbReference type="EMBL" id="MEK0083388.1"/>
    </source>
</evidence>
<comment type="similarity">
    <text evidence="1">Belongs to the BolA/IbaG family.</text>
</comment>
<protein>
    <submittedName>
        <fullName evidence="2">BolA family protein</fullName>
    </submittedName>
</protein>
<accession>A0ABU8XSJ7</accession>
<dbReference type="PANTHER" id="PTHR46230">
    <property type="match status" value="1"/>
</dbReference>